<evidence type="ECO:0000256" key="3">
    <source>
        <dbReference type="ARBA" id="ARBA00023002"/>
    </source>
</evidence>
<dbReference type="Proteomes" id="UP001056426">
    <property type="component" value="Chromosome"/>
</dbReference>
<dbReference type="KEGG" id="alkq:M9189_12140"/>
<dbReference type="PANTHER" id="PTHR42795:SF1">
    <property type="entry name" value="ALANINE DEHYDROGENASE"/>
    <property type="match status" value="1"/>
</dbReference>
<dbReference type="SUPFAM" id="SSF51735">
    <property type="entry name" value="NAD(P)-binding Rossmann-fold domains"/>
    <property type="match status" value="1"/>
</dbReference>
<dbReference type="AlphaFoldDB" id="A0A9J6ZPM0"/>
<dbReference type="RefSeq" id="WP_250723579.1">
    <property type="nucleotide sequence ID" value="NZ_CP098400.1"/>
</dbReference>
<dbReference type="SMART" id="SM01002">
    <property type="entry name" value="AlaDh_PNT_C"/>
    <property type="match status" value="1"/>
</dbReference>
<dbReference type="InterPro" id="IPR007886">
    <property type="entry name" value="AlaDH/PNT_N"/>
</dbReference>
<name>A0A9J6ZPM0_9BACT</name>
<dbReference type="EC" id="1.4.1.1" evidence="2"/>
<dbReference type="Pfam" id="PF05222">
    <property type="entry name" value="AlaDh_PNT_N"/>
    <property type="match status" value="1"/>
</dbReference>
<feature type="domain" description="Alanine dehydrogenase/pyridine nucleotide transhydrogenase NAD(H)-binding" evidence="4">
    <location>
        <begin position="182"/>
        <end position="332"/>
    </location>
</feature>
<dbReference type="InterPro" id="IPR036291">
    <property type="entry name" value="NAD(P)-bd_dom_sf"/>
</dbReference>
<reference evidence="6" key="2">
    <citation type="submission" date="2022-06" db="EMBL/GenBank/DDBJ databases">
        <title>Xiashengella guii gen. nov. sp. nov., a bacterium isolated form anaerobic digestion tank.</title>
        <authorList>
            <person name="Huang H."/>
        </authorList>
    </citation>
    <scope>NUCLEOTIDE SEQUENCE</scope>
    <source>
        <strain evidence="6">Ai-910</strain>
    </source>
</reference>
<dbReference type="GO" id="GO:0000286">
    <property type="term" value="F:alanine dehydrogenase activity"/>
    <property type="evidence" value="ECO:0007669"/>
    <property type="project" value="UniProtKB-EC"/>
</dbReference>
<dbReference type="SUPFAM" id="SSF52283">
    <property type="entry name" value="Formate/glycerate dehydrogenase catalytic domain-like"/>
    <property type="match status" value="1"/>
</dbReference>
<keyword evidence="7" id="KW-1185">Reference proteome</keyword>
<reference evidence="6" key="1">
    <citation type="submission" date="2022-05" db="EMBL/GenBank/DDBJ databases">
        <authorList>
            <person name="Sun X."/>
        </authorList>
    </citation>
    <scope>NUCLEOTIDE SEQUENCE</scope>
    <source>
        <strain evidence="6">Ai-910</strain>
    </source>
</reference>
<protein>
    <recommendedName>
        <fullName evidence="2">alanine dehydrogenase</fullName>
        <ecNumber evidence="2">1.4.1.1</ecNumber>
    </recommendedName>
</protein>
<gene>
    <name evidence="6" type="ORF">M9189_12140</name>
</gene>
<dbReference type="Pfam" id="PF01262">
    <property type="entry name" value="AlaDh_PNT_C"/>
    <property type="match status" value="1"/>
</dbReference>
<dbReference type="InterPro" id="IPR007698">
    <property type="entry name" value="AlaDH/PNT_NAD(H)-bd"/>
</dbReference>
<organism evidence="6 7">
    <name type="scientific">Xiashengella succiniciproducens</name>
    <dbReference type="NCBI Taxonomy" id="2949635"/>
    <lineage>
        <taxon>Bacteria</taxon>
        <taxon>Pseudomonadati</taxon>
        <taxon>Bacteroidota</taxon>
        <taxon>Bacteroidia</taxon>
        <taxon>Marinilabiliales</taxon>
        <taxon>Marinilabiliaceae</taxon>
        <taxon>Xiashengella</taxon>
    </lineage>
</organism>
<dbReference type="PANTHER" id="PTHR42795">
    <property type="entry name" value="ALANINE DEHYDROGENASE"/>
    <property type="match status" value="1"/>
</dbReference>
<comment type="similarity">
    <text evidence="1">Belongs to the AlaDH/PNT family.</text>
</comment>
<evidence type="ECO:0000313" key="6">
    <source>
        <dbReference type="EMBL" id="URW79601.1"/>
    </source>
</evidence>
<dbReference type="CDD" id="cd05305">
    <property type="entry name" value="L-AlaDH"/>
    <property type="match status" value="1"/>
</dbReference>
<dbReference type="GO" id="GO:0042853">
    <property type="term" value="P:L-alanine catabolic process"/>
    <property type="evidence" value="ECO:0007669"/>
    <property type="project" value="InterPro"/>
</dbReference>
<dbReference type="EMBL" id="CP098400">
    <property type="protein sequence ID" value="URW79601.1"/>
    <property type="molecule type" value="Genomic_DNA"/>
</dbReference>
<sequence length="409" mass="44650">MTNIEKRASFIAIRYTQHITSEEMLEVGRKQRSLTIGIPLDTDKSENRVSLTPQGVELLVENGHKVVIESGVGERANYFDRDFAEAGAIVASGKDEVFRSDIILKISPPTEEEIEMMTNDQVILSYLQFSKQTRESIVKMMNRRINAVAYEFMRDNEGCYPVIQSMSEIEGYAAISIASEYLSKAHGGKGVLLGGITGVSPTEVVIIGAGTAGEFAARAALGLGCQIKVFDNSYQNLRELERNLGQRVFTSVLHPHVLTKALKSADAVVASLRYFENDTAFYITCEQIEQMKPGSVIVDLSIGDGRCFESMAASSHDPDKPFINKNGVIHYMTPNVASRVSRTASIALSNIIAPIILKMANAGGIHQLVKEDLGVSNGTYLYKGILTNQYIGNSLGLPSKDIGLLLAAF</sequence>
<evidence type="ECO:0000256" key="2">
    <source>
        <dbReference type="ARBA" id="ARBA00012897"/>
    </source>
</evidence>
<dbReference type="InterPro" id="IPR008141">
    <property type="entry name" value="Ala_DH"/>
</dbReference>
<evidence type="ECO:0000313" key="7">
    <source>
        <dbReference type="Proteomes" id="UP001056426"/>
    </source>
</evidence>
<evidence type="ECO:0000256" key="1">
    <source>
        <dbReference type="ARBA" id="ARBA00005689"/>
    </source>
</evidence>
<keyword evidence="3" id="KW-0560">Oxidoreductase</keyword>
<dbReference type="SMART" id="SM01003">
    <property type="entry name" value="AlaDh_PNT_N"/>
    <property type="match status" value="1"/>
</dbReference>
<evidence type="ECO:0000259" key="5">
    <source>
        <dbReference type="SMART" id="SM01003"/>
    </source>
</evidence>
<evidence type="ECO:0000259" key="4">
    <source>
        <dbReference type="SMART" id="SM01002"/>
    </source>
</evidence>
<feature type="domain" description="Alanine dehydrogenase/pyridine nucleotide transhydrogenase N-terminal" evidence="5">
    <location>
        <begin position="37"/>
        <end position="170"/>
    </location>
</feature>
<accession>A0A9J6ZPM0</accession>
<proteinExistence type="inferred from homology"/>
<dbReference type="GO" id="GO:0005886">
    <property type="term" value="C:plasma membrane"/>
    <property type="evidence" value="ECO:0007669"/>
    <property type="project" value="TreeGrafter"/>
</dbReference>
<dbReference type="Gene3D" id="3.40.50.720">
    <property type="entry name" value="NAD(P)-binding Rossmann-like Domain"/>
    <property type="match status" value="2"/>
</dbReference>